<name>A0A8H5FY83_9AGAR</name>
<evidence type="ECO:0000256" key="1">
    <source>
        <dbReference type="ARBA" id="ARBA00022737"/>
    </source>
</evidence>
<dbReference type="PROSITE" id="PS50837">
    <property type="entry name" value="NACHT"/>
    <property type="match status" value="1"/>
</dbReference>
<proteinExistence type="predicted"/>
<dbReference type="InterPro" id="IPR007111">
    <property type="entry name" value="NACHT_NTPase"/>
</dbReference>
<evidence type="ECO:0000256" key="2">
    <source>
        <dbReference type="SAM" id="MobiDB-lite"/>
    </source>
</evidence>
<dbReference type="PANTHER" id="PTHR10039:SF17">
    <property type="entry name" value="FUNGAL STAND N-TERMINAL GOODBYE DOMAIN-CONTAINING PROTEIN-RELATED"/>
    <property type="match status" value="1"/>
</dbReference>
<dbReference type="InterPro" id="IPR027417">
    <property type="entry name" value="P-loop_NTPase"/>
</dbReference>
<protein>
    <recommendedName>
        <fullName evidence="3">NACHT domain-containing protein</fullName>
    </recommendedName>
</protein>
<dbReference type="InterPro" id="IPR056884">
    <property type="entry name" value="NPHP3-like_N"/>
</dbReference>
<reference evidence="4 5" key="1">
    <citation type="journal article" date="2020" name="ISME J.">
        <title>Uncovering the hidden diversity of litter-decomposition mechanisms in mushroom-forming fungi.</title>
        <authorList>
            <person name="Floudas D."/>
            <person name="Bentzer J."/>
            <person name="Ahren D."/>
            <person name="Johansson T."/>
            <person name="Persson P."/>
            <person name="Tunlid A."/>
        </authorList>
    </citation>
    <scope>NUCLEOTIDE SEQUENCE [LARGE SCALE GENOMIC DNA]</scope>
    <source>
        <strain evidence="4 5">CBS 146.42</strain>
    </source>
</reference>
<gene>
    <name evidence="4" type="ORF">D9756_008085</name>
</gene>
<dbReference type="SUPFAM" id="SSF52540">
    <property type="entry name" value="P-loop containing nucleoside triphosphate hydrolases"/>
    <property type="match status" value="1"/>
</dbReference>
<dbReference type="PANTHER" id="PTHR10039">
    <property type="entry name" value="AMELOGENIN"/>
    <property type="match status" value="1"/>
</dbReference>
<accession>A0A8H5FY83</accession>
<organism evidence="4 5">
    <name type="scientific">Leucocoprinus leucothites</name>
    <dbReference type="NCBI Taxonomy" id="201217"/>
    <lineage>
        <taxon>Eukaryota</taxon>
        <taxon>Fungi</taxon>
        <taxon>Dikarya</taxon>
        <taxon>Basidiomycota</taxon>
        <taxon>Agaricomycotina</taxon>
        <taxon>Agaricomycetes</taxon>
        <taxon>Agaricomycetidae</taxon>
        <taxon>Agaricales</taxon>
        <taxon>Agaricineae</taxon>
        <taxon>Agaricaceae</taxon>
        <taxon>Leucocoprinus</taxon>
    </lineage>
</organism>
<evidence type="ECO:0000313" key="4">
    <source>
        <dbReference type="EMBL" id="KAF5353339.1"/>
    </source>
</evidence>
<dbReference type="AlphaFoldDB" id="A0A8H5FY83"/>
<dbReference type="Gene3D" id="3.40.50.300">
    <property type="entry name" value="P-loop containing nucleotide triphosphate hydrolases"/>
    <property type="match status" value="1"/>
</dbReference>
<dbReference type="Pfam" id="PF24883">
    <property type="entry name" value="NPHP3_N"/>
    <property type="match status" value="1"/>
</dbReference>
<sequence length="733" mass="83413">MVDLPCPQNPPTISNHIPAVPEQAAVTGMLSQANGFIISNSTLISYGGRNERTTQKEAQAMKLLRDRRVPGVEVDSSERFPPPRCHPKTRTTTRSAINEWLANPARASNMYWLLGSAGVGKSAIAQTIAEEIQVRDRLAGTFFFSRPNHRDDPMSVIPTLSYQVAVRFPWYKRLVAERLDDDPTILEKDIPSQFQLLITGPLKLHHTDHKDQETLLLVLDGLDECKDKDAQCMFLHIINESAEQDLPLAWLVCSRPEWHLQRLLPKNDNKMHCKCDELLVHGVEGRDDVYRFLCDEFANIRNHYRDELDKAWPREADIAELSDTSSGHFAFASTVIKFIGADPPSNPPAQLSICLRVVRKHLVSGNVNPMQALDLLYLQILKLIPSEMLPVAIKILSSHLVLPTSASLTDHANILRLDRVSFYAATRTLHSVLDIPTPQAAARTGFRFYHASFGDFLLDPGRSLSFHVMVVDAKYQVVIQLLKWIDCIESYQCVLKDESCQAPSLLPARLSANKRVLVTKRIWSISTDVVWMACTTMDKDSTVKILLYLNQFKFCHLQQAFGNVQEFVYFLEWLRHHKGPILLRTSEQSTTESKLLKENKVLRLSSKFPLKKRADIIRSASSHLGVNYFNQSQDNYFSYLLGHGDNTCLIQIHQPYANPKTDRKYTIFGPTRPRFDINEHGGISSPASIQNRWRSLLYYLPNPLHPFDPSRHATVSEEIPFAFDFLEQNDEER</sequence>
<keyword evidence="1" id="KW-0677">Repeat</keyword>
<keyword evidence="5" id="KW-1185">Reference proteome</keyword>
<evidence type="ECO:0000313" key="5">
    <source>
        <dbReference type="Proteomes" id="UP000559027"/>
    </source>
</evidence>
<comment type="caution">
    <text evidence="4">The sequence shown here is derived from an EMBL/GenBank/DDBJ whole genome shotgun (WGS) entry which is preliminary data.</text>
</comment>
<feature type="region of interest" description="Disordered" evidence="2">
    <location>
        <begin position="71"/>
        <end position="91"/>
    </location>
</feature>
<dbReference type="EMBL" id="JAACJO010000010">
    <property type="protein sequence ID" value="KAF5353339.1"/>
    <property type="molecule type" value="Genomic_DNA"/>
</dbReference>
<dbReference type="Proteomes" id="UP000559027">
    <property type="component" value="Unassembled WGS sequence"/>
</dbReference>
<evidence type="ECO:0000259" key="3">
    <source>
        <dbReference type="PROSITE" id="PS50837"/>
    </source>
</evidence>
<dbReference type="OrthoDB" id="3038309at2759"/>
<feature type="domain" description="NACHT" evidence="3">
    <location>
        <begin position="109"/>
        <end position="256"/>
    </location>
</feature>